<reference evidence="15 16" key="1">
    <citation type="submission" date="2023-02" db="EMBL/GenBank/DDBJ databases">
        <title>LHISI_Scaffold_Assembly.</title>
        <authorList>
            <person name="Stuart O.P."/>
            <person name="Cleave R."/>
            <person name="Magrath M.J.L."/>
            <person name="Mikheyev A.S."/>
        </authorList>
    </citation>
    <scope>NUCLEOTIDE SEQUENCE [LARGE SCALE GENOMIC DNA]</scope>
    <source>
        <strain evidence="15">Daus_M_001</strain>
        <tissue evidence="15">Leg muscle</tissue>
    </source>
</reference>
<dbReference type="InterPro" id="IPR052192">
    <property type="entry name" value="Insect_Ionotropic_Sensory_Rcpt"/>
</dbReference>
<keyword evidence="9" id="KW-0325">Glycoprotein</keyword>
<proteinExistence type="predicted"/>
<evidence type="ECO:0000256" key="9">
    <source>
        <dbReference type="ARBA" id="ARBA00023180"/>
    </source>
</evidence>
<organism evidence="15 16">
    <name type="scientific">Dryococelus australis</name>
    <dbReference type="NCBI Taxonomy" id="614101"/>
    <lineage>
        <taxon>Eukaryota</taxon>
        <taxon>Metazoa</taxon>
        <taxon>Ecdysozoa</taxon>
        <taxon>Arthropoda</taxon>
        <taxon>Hexapoda</taxon>
        <taxon>Insecta</taxon>
        <taxon>Pterygota</taxon>
        <taxon>Neoptera</taxon>
        <taxon>Polyneoptera</taxon>
        <taxon>Phasmatodea</taxon>
        <taxon>Verophasmatodea</taxon>
        <taxon>Anareolatae</taxon>
        <taxon>Phasmatidae</taxon>
        <taxon>Eurycanthinae</taxon>
        <taxon>Dryococelus</taxon>
    </lineage>
</organism>
<comment type="caution">
    <text evidence="15">The sequence shown here is derived from an EMBL/GenBank/DDBJ whole genome shotgun (WGS) entry which is preliminary data.</text>
</comment>
<keyword evidence="11" id="KW-0407">Ion channel</keyword>
<feature type="domain" description="Ionotropic glutamate receptor L-glutamate and glycine-binding" evidence="14">
    <location>
        <begin position="102"/>
        <end position="157"/>
    </location>
</feature>
<evidence type="ECO:0000256" key="12">
    <source>
        <dbReference type="SAM" id="MobiDB-lite"/>
    </source>
</evidence>
<feature type="transmembrane region" description="Helical" evidence="13">
    <location>
        <begin position="175"/>
        <end position="198"/>
    </location>
</feature>
<keyword evidence="7 13" id="KW-0472">Membrane</keyword>
<feature type="region of interest" description="Disordered" evidence="12">
    <location>
        <begin position="434"/>
        <end position="453"/>
    </location>
</feature>
<dbReference type="InterPro" id="IPR019594">
    <property type="entry name" value="Glu/Gly-bd"/>
</dbReference>
<evidence type="ECO:0000256" key="1">
    <source>
        <dbReference type="ARBA" id="ARBA00004651"/>
    </source>
</evidence>
<evidence type="ECO:0000313" key="16">
    <source>
        <dbReference type="Proteomes" id="UP001159363"/>
    </source>
</evidence>
<sequence>MGFHKWTKHLQRGVVDPGRLDSCLQFPAKHLYVQALGCECTSPPRLKNSLWDSYRANRLRNDCIPVERIERRCDEASGFNINFEFAARALQFMCCLCRTQYIVSPNQGGGMVTEDGCWTGVIGMLQRNETEVGLGELTITKERSLVADFTHIYWERSLYAYVRWPTTSYVSDLNGFAAVMLATIVGATLTQFASMWFLPERGVSKSSIVFEVFYAFRQQGVADNQSPRSRSRSTVLIVTQLAGFFVFSIYSATLMSRLAVQTRTHSYEEFASLVNSTPYSVVYMRGDSSIEMTKPQLQKLNLRNYQLEEDFRDAIERVCNGNYIFVMEDLGPNKKAFSCSADLVTLLLGTSPLSFHLSKNSPYLGVGEDAGEWTRREVAEQMDQRRVLRPTGEQEHHHDARCALCRESDRGHRDVYRLPASRVAPLWGGCLGSPERQSSARTSGDTSSSQDLWPDYPSPVPLYLGGLEWAQSETVHLPEVSSYLLYPIFVVRYCDQFQIVQTLHNDVQFEAQLMPNGNMSEVEAG</sequence>
<dbReference type="PANTHER" id="PTHR42643">
    <property type="entry name" value="IONOTROPIC RECEPTOR 20A-RELATED"/>
    <property type="match status" value="1"/>
</dbReference>
<dbReference type="Proteomes" id="UP001159363">
    <property type="component" value="Chromosome 16"/>
</dbReference>
<keyword evidence="2" id="KW-0813">Transport</keyword>
<keyword evidence="6" id="KW-0406">Ion transport</keyword>
<evidence type="ECO:0000256" key="4">
    <source>
        <dbReference type="ARBA" id="ARBA00022692"/>
    </source>
</evidence>
<keyword evidence="4 13" id="KW-0812">Transmembrane</keyword>
<comment type="subcellular location">
    <subcellularLocation>
        <location evidence="1">Cell membrane</location>
        <topology evidence="1">Multi-pass membrane protein</topology>
    </subcellularLocation>
</comment>
<evidence type="ECO:0000256" key="13">
    <source>
        <dbReference type="SAM" id="Phobius"/>
    </source>
</evidence>
<evidence type="ECO:0000256" key="11">
    <source>
        <dbReference type="ARBA" id="ARBA00023303"/>
    </source>
</evidence>
<dbReference type="Pfam" id="PF10613">
    <property type="entry name" value="Lig_chan-Glu_bd"/>
    <property type="match status" value="1"/>
</dbReference>
<keyword evidence="8" id="KW-0675">Receptor</keyword>
<gene>
    <name evidence="15" type="ORF">PR048_033490</name>
</gene>
<accession>A0ABQ9G4K4</accession>
<protein>
    <recommendedName>
        <fullName evidence="14">Ionotropic glutamate receptor L-glutamate and glycine-binding domain-containing protein</fullName>
    </recommendedName>
</protein>
<evidence type="ECO:0000313" key="15">
    <source>
        <dbReference type="EMBL" id="KAJ8865966.1"/>
    </source>
</evidence>
<evidence type="ECO:0000256" key="3">
    <source>
        <dbReference type="ARBA" id="ARBA00022475"/>
    </source>
</evidence>
<evidence type="ECO:0000256" key="7">
    <source>
        <dbReference type="ARBA" id="ARBA00023136"/>
    </source>
</evidence>
<name>A0ABQ9G4K4_9NEOP</name>
<evidence type="ECO:0000256" key="6">
    <source>
        <dbReference type="ARBA" id="ARBA00023065"/>
    </source>
</evidence>
<evidence type="ECO:0000256" key="8">
    <source>
        <dbReference type="ARBA" id="ARBA00023170"/>
    </source>
</evidence>
<evidence type="ECO:0000256" key="2">
    <source>
        <dbReference type="ARBA" id="ARBA00022448"/>
    </source>
</evidence>
<evidence type="ECO:0000256" key="5">
    <source>
        <dbReference type="ARBA" id="ARBA00022989"/>
    </source>
</evidence>
<keyword evidence="5 13" id="KW-1133">Transmembrane helix</keyword>
<feature type="transmembrane region" description="Helical" evidence="13">
    <location>
        <begin position="235"/>
        <end position="255"/>
    </location>
</feature>
<keyword evidence="3" id="KW-1003">Cell membrane</keyword>
<evidence type="ECO:0000259" key="14">
    <source>
        <dbReference type="Pfam" id="PF10613"/>
    </source>
</evidence>
<dbReference type="SUPFAM" id="SSF53850">
    <property type="entry name" value="Periplasmic binding protein-like II"/>
    <property type="match status" value="1"/>
</dbReference>
<dbReference type="Gene3D" id="3.40.190.10">
    <property type="entry name" value="Periplasmic binding protein-like II"/>
    <property type="match status" value="1"/>
</dbReference>
<keyword evidence="10" id="KW-1071">Ligand-gated ion channel</keyword>
<evidence type="ECO:0000256" key="10">
    <source>
        <dbReference type="ARBA" id="ARBA00023286"/>
    </source>
</evidence>
<keyword evidence="16" id="KW-1185">Reference proteome</keyword>
<dbReference type="PANTHER" id="PTHR42643:SF33">
    <property type="entry name" value="GLUTAMATE RECEPTOR 2-LIKE PROTEIN"/>
    <property type="match status" value="1"/>
</dbReference>
<feature type="compositionally biased region" description="Low complexity" evidence="12">
    <location>
        <begin position="439"/>
        <end position="449"/>
    </location>
</feature>
<dbReference type="EMBL" id="JARBHB010000017">
    <property type="protein sequence ID" value="KAJ8865966.1"/>
    <property type="molecule type" value="Genomic_DNA"/>
</dbReference>